<evidence type="ECO:0000256" key="1">
    <source>
        <dbReference type="SAM" id="MobiDB-lite"/>
    </source>
</evidence>
<dbReference type="Proteomes" id="UP000198749">
    <property type="component" value="Unassembled WGS sequence"/>
</dbReference>
<dbReference type="STRING" id="355243.SAMN03080615_02075"/>
<evidence type="ECO:0000313" key="3">
    <source>
        <dbReference type="EMBL" id="SEQ60102.1"/>
    </source>
</evidence>
<keyword evidence="4" id="KW-1185">Reference proteome</keyword>
<feature type="domain" description="DnaT DNA-binding" evidence="2">
    <location>
        <begin position="195"/>
        <end position="259"/>
    </location>
</feature>
<evidence type="ECO:0000313" key="4">
    <source>
        <dbReference type="Proteomes" id="UP000198749"/>
    </source>
</evidence>
<evidence type="ECO:0000259" key="2">
    <source>
        <dbReference type="Pfam" id="PF17948"/>
    </source>
</evidence>
<feature type="compositionally biased region" description="Basic and acidic residues" evidence="1">
    <location>
        <begin position="260"/>
        <end position="284"/>
    </location>
</feature>
<accession>A0A1H9HCS8</accession>
<feature type="region of interest" description="Disordered" evidence="1">
    <location>
        <begin position="142"/>
        <end position="173"/>
    </location>
</feature>
<proteinExistence type="predicted"/>
<sequence>MSFRFPEKPVLFYPSLARTAGSDEAILLAIYHDYIQMHGLPDKSGLPSAVLSRTEWLSLAGFWDEEKLAMVTSSLVSQGYIQASFGHGRAIKLVLQTPIDQHSAASSSPVFPDEPPAPPVTVQELPVVEQPPERSEISRRVHQAQIRRPGPAPTFGGSIGWSKSRQVTPSRETTAENDFASRLNEIEQKNQKLHTMFLGWRPSQMLLDMLPRHSIPQPFAEGLLDEFILYWLDKDRKESNWDQKFLAWVKREWVNQQTRDARKQRAEEANKGVNHENTRPDNREKRQRVTAAIMDIKDTDW</sequence>
<dbReference type="EMBL" id="FOGB01000005">
    <property type="protein sequence ID" value="SEQ60102.1"/>
    <property type="molecule type" value="Genomic_DNA"/>
</dbReference>
<dbReference type="RefSeq" id="WP_091357525.1">
    <property type="nucleotide sequence ID" value="NZ_AP025284.1"/>
</dbReference>
<organism evidence="3 4">
    <name type="scientific">Amphritea atlantica</name>
    <dbReference type="NCBI Taxonomy" id="355243"/>
    <lineage>
        <taxon>Bacteria</taxon>
        <taxon>Pseudomonadati</taxon>
        <taxon>Pseudomonadota</taxon>
        <taxon>Gammaproteobacteria</taxon>
        <taxon>Oceanospirillales</taxon>
        <taxon>Oceanospirillaceae</taxon>
        <taxon>Amphritea</taxon>
    </lineage>
</organism>
<feature type="region of interest" description="Disordered" evidence="1">
    <location>
        <begin position="260"/>
        <end position="287"/>
    </location>
</feature>
<dbReference type="AlphaFoldDB" id="A0A1H9HCS8"/>
<reference evidence="4" key="1">
    <citation type="submission" date="2016-10" db="EMBL/GenBank/DDBJ databases">
        <authorList>
            <person name="Varghese N."/>
            <person name="Submissions S."/>
        </authorList>
    </citation>
    <scope>NUCLEOTIDE SEQUENCE [LARGE SCALE GENOMIC DNA]</scope>
    <source>
        <strain evidence="4">DSM 18887</strain>
    </source>
</reference>
<dbReference type="OrthoDB" id="5718012at2"/>
<dbReference type="InterPro" id="IPR040480">
    <property type="entry name" value="DnaT_DNA_bind"/>
</dbReference>
<name>A0A1H9HCS8_9GAMM</name>
<dbReference type="Pfam" id="PF17948">
    <property type="entry name" value="DnaT"/>
    <property type="match status" value="1"/>
</dbReference>
<feature type="compositionally biased region" description="Polar residues" evidence="1">
    <location>
        <begin position="161"/>
        <end position="172"/>
    </location>
</feature>
<gene>
    <name evidence="3" type="ORF">SAMN03080615_02075</name>
</gene>
<dbReference type="Gene3D" id="1.10.8.1180">
    <property type="match status" value="1"/>
</dbReference>
<protein>
    <recommendedName>
        <fullName evidence="2">DnaT DNA-binding domain-containing protein</fullName>
    </recommendedName>
</protein>